<evidence type="ECO:0000256" key="8">
    <source>
        <dbReference type="ARBA" id="ARBA00022655"/>
    </source>
</evidence>
<dbReference type="Gene3D" id="3.30.1300.10">
    <property type="entry name" value="Pantoate-beta-alanine ligase, C-terminal domain"/>
    <property type="match status" value="1"/>
</dbReference>
<dbReference type="SUPFAM" id="SSF52374">
    <property type="entry name" value="Nucleotidylyl transferase"/>
    <property type="match status" value="1"/>
</dbReference>
<dbReference type="NCBIfam" id="TIGR00018">
    <property type="entry name" value="panC"/>
    <property type="match status" value="1"/>
</dbReference>
<dbReference type="FunFam" id="3.40.50.620:FF:000114">
    <property type="entry name" value="Pantothenate synthetase"/>
    <property type="match status" value="1"/>
</dbReference>
<feature type="binding site" evidence="13">
    <location>
        <begin position="188"/>
        <end position="191"/>
    </location>
    <ligand>
        <name>ATP</name>
        <dbReference type="ChEBI" id="CHEBI:30616"/>
    </ligand>
</feature>
<dbReference type="InterPro" id="IPR004821">
    <property type="entry name" value="Cyt_trans-like"/>
</dbReference>
<dbReference type="Gene3D" id="3.40.50.620">
    <property type="entry name" value="HUPs"/>
    <property type="match status" value="1"/>
</dbReference>
<comment type="caution">
    <text evidence="14">The sequence shown here is derived from an EMBL/GenBank/DDBJ whole genome shotgun (WGS) entry which is preliminary data.</text>
</comment>
<keyword evidence="9 13" id="KW-0547">Nucleotide-binding</keyword>
<keyword evidence="6 13" id="KW-0963">Cytoplasm</keyword>
<evidence type="ECO:0000256" key="13">
    <source>
        <dbReference type="HAMAP-Rule" id="MF_00158"/>
    </source>
</evidence>
<dbReference type="InterPro" id="IPR042176">
    <property type="entry name" value="Pantoate_ligase_C"/>
</dbReference>
<evidence type="ECO:0000256" key="9">
    <source>
        <dbReference type="ARBA" id="ARBA00022741"/>
    </source>
</evidence>
<dbReference type="Pfam" id="PF02569">
    <property type="entry name" value="Pantoate_ligase"/>
    <property type="match status" value="1"/>
</dbReference>
<dbReference type="CDD" id="cd00560">
    <property type="entry name" value="PanC"/>
    <property type="match status" value="1"/>
</dbReference>
<evidence type="ECO:0000256" key="1">
    <source>
        <dbReference type="ARBA" id="ARBA00004496"/>
    </source>
</evidence>
<evidence type="ECO:0000256" key="4">
    <source>
        <dbReference type="ARBA" id="ARBA00012219"/>
    </source>
</evidence>
<dbReference type="PANTHER" id="PTHR21299">
    <property type="entry name" value="CYTIDYLATE KINASE/PANTOATE-BETA-ALANINE LIGASE"/>
    <property type="match status" value="1"/>
</dbReference>
<comment type="function">
    <text evidence="12 13">Catalyzes the condensation of pantoate with beta-alanine in an ATP-dependent reaction via a pantoyl-adenylate intermediate.</text>
</comment>
<evidence type="ECO:0000313" key="15">
    <source>
        <dbReference type="Proteomes" id="UP000012166"/>
    </source>
</evidence>
<feature type="binding site" evidence="13">
    <location>
        <position position="180"/>
    </location>
    <ligand>
        <name>ATP</name>
        <dbReference type="ChEBI" id="CHEBI:30616"/>
    </ligand>
</feature>
<organism evidence="14 15">
    <name type="scientific">Leptospira borgpetersenii str. Brem 328</name>
    <dbReference type="NCBI Taxonomy" id="1049780"/>
    <lineage>
        <taxon>Bacteria</taxon>
        <taxon>Pseudomonadati</taxon>
        <taxon>Spirochaetota</taxon>
        <taxon>Spirochaetia</taxon>
        <taxon>Leptospirales</taxon>
        <taxon>Leptospiraceae</taxon>
        <taxon>Leptospira</taxon>
    </lineage>
</organism>
<comment type="pathway">
    <text evidence="2 13">Cofactor biosynthesis; (R)-pantothenate biosynthesis; (R)-pantothenate from (R)-pantoate and beta-alanine: step 1/1.</text>
</comment>
<dbReference type="InterPro" id="IPR014729">
    <property type="entry name" value="Rossmann-like_a/b/a_fold"/>
</dbReference>
<dbReference type="GO" id="GO:0005737">
    <property type="term" value="C:cytoplasm"/>
    <property type="evidence" value="ECO:0007669"/>
    <property type="project" value="UniProtKB-SubCell"/>
</dbReference>
<reference evidence="14 15" key="1">
    <citation type="submission" date="2013-01" db="EMBL/GenBank/DDBJ databases">
        <authorList>
            <person name="Harkins D.M."/>
            <person name="Durkin A.S."/>
            <person name="Brinkac L.M."/>
            <person name="Haft D.H."/>
            <person name="Selengut J.D."/>
            <person name="Sanka R."/>
            <person name="DePew J."/>
            <person name="Purushe J."/>
            <person name="Hartskeerl R.A."/>
            <person name="Ahmed A."/>
            <person name="van der Linden H."/>
            <person name="Goris M.G.A."/>
            <person name="Vinetz J.M."/>
            <person name="Sutton G.G."/>
            <person name="Nierman W.C."/>
            <person name="Fouts D.E."/>
        </authorList>
    </citation>
    <scope>NUCLEOTIDE SEQUENCE [LARGE SCALE GENOMIC DNA]</scope>
    <source>
        <strain evidence="14 15">Brem 328</strain>
    </source>
</reference>
<comment type="miscellaneous">
    <text evidence="13">The reaction proceeds by a bi uni uni bi ping pong mechanism.</text>
</comment>
<dbReference type="EMBL" id="AHMS02000030">
    <property type="protein sequence ID" value="EMN17074.1"/>
    <property type="molecule type" value="Genomic_DNA"/>
</dbReference>
<dbReference type="PANTHER" id="PTHR21299:SF1">
    <property type="entry name" value="PANTOATE--BETA-ALANINE LIGASE"/>
    <property type="match status" value="1"/>
</dbReference>
<evidence type="ECO:0000256" key="3">
    <source>
        <dbReference type="ARBA" id="ARBA00009256"/>
    </source>
</evidence>
<evidence type="ECO:0000256" key="11">
    <source>
        <dbReference type="ARBA" id="ARBA00048258"/>
    </source>
</evidence>
<name>A0ABC9SGY1_LEPBO</name>
<keyword evidence="10 13" id="KW-0067">ATP-binding</keyword>
<feature type="binding site" evidence="13">
    <location>
        <position position="64"/>
    </location>
    <ligand>
        <name>(R)-pantoate</name>
        <dbReference type="ChEBI" id="CHEBI:15980"/>
    </ligand>
</feature>
<evidence type="ECO:0000256" key="12">
    <source>
        <dbReference type="ARBA" id="ARBA00055042"/>
    </source>
</evidence>
<evidence type="ECO:0000256" key="2">
    <source>
        <dbReference type="ARBA" id="ARBA00004990"/>
    </source>
</evidence>
<feature type="binding site" evidence="13">
    <location>
        <position position="64"/>
    </location>
    <ligand>
        <name>beta-alanine</name>
        <dbReference type="ChEBI" id="CHEBI:57966"/>
    </ligand>
</feature>
<feature type="binding site" evidence="13">
    <location>
        <begin position="151"/>
        <end position="154"/>
    </location>
    <ligand>
        <name>ATP</name>
        <dbReference type="ChEBI" id="CHEBI:30616"/>
    </ligand>
</feature>
<dbReference type="NCBIfam" id="TIGR00125">
    <property type="entry name" value="cyt_tran_rel"/>
    <property type="match status" value="1"/>
</dbReference>
<dbReference type="GO" id="GO:0015940">
    <property type="term" value="P:pantothenate biosynthetic process"/>
    <property type="evidence" value="ECO:0007669"/>
    <property type="project" value="UniProtKB-UniRule"/>
</dbReference>
<dbReference type="GO" id="GO:0004592">
    <property type="term" value="F:pantoate-beta-alanine ligase activity"/>
    <property type="evidence" value="ECO:0007669"/>
    <property type="project" value="UniProtKB-UniRule"/>
</dbReference>
<dbReference type="HAMAP" id="MF_00158">
    <property type="entry name" value="PanC"/>
    <property type="match status" value="1"/>
</dbReference>
<proteinExistence type="inferred from homology"/>
<keyword evidence="8 13" id="KW-0566">Pantothenate biosynthesis</keyword>
<comment type="similarity">
    <text evidence="3 13">Belongs to the pantothenate synthetase family.</text>
</comment>
<feature type="binding site" evidence="13">
    <location>
        <begin position="33"/>
        <end position="40"/>
    </location>
    <ligand>
        <name>ATP</name>
        <dbReference type="ChEBI" id="CHEBI:30616"/>
    </ligand>
</feature>
<accession>A0ABC9SGY1</accession>
<comment type="subcellular location">
    <subcellularLocation>
        <location evidence="1 13">Cytoplasm</location>
    </subcellularLocation>
</comment>
<dbReference type="EC" id="6.3.2.1" evidence="4 13"/>
<evidence type="ECO:0000256" key="6">
    <source>
        <dbReference type="ARBA" id="ARBA00022490"/>
    </source>
</evidence>
<feature type="active site" description="Proton donor" evidence="13">
    <location>
        <position position="40"/>
    </location>
</feature>
<dbReference type="AlphaFoldDB" id="A0ABC9SGY1"/>
<sequence length="288" mass="32455">MNLMIICRTPEEISVQVRRWKAEDKKVGFVPTMGYLHEGHASLFRECLSKADKTVVSIFVNPAQFNDPEDYAKYPINTDGDLKICESGKVDLVFLPEKETIYPEGIPNVVLQVPHLMRNLCAVSRPGHFEGVLLVISRLFHFVKPDFAFFGKKDYQQYLLVKEFCKILAFPVEVIGCETIRSDKGLALSSRNSRLSEDEKEESLLISRALKLGETQILSGIKDPVVVRDIMKDVLDSSPKIRLDYLEVLNADTLESLEILEGNILLAVAVFIGSVRLIDNRTLRVASV</sequence>
<comment type="subunit">
    <text evidence="13">Homodimer.</text>
</comment>
<keyword evidence="7 13" id="KW-0436">Ligase</keyword>
<evidence type="ECO:0000256" key="10">
    <source>
        <dbReference type="ARBA" id="ARBA00022840"/>
    </source>
</evidence>
<gene>
    <name evidence="13 14" type="primary">panC</name>
    <name evidence="14" type="ORF">LEP1GSC056_1465</name>
</gene>
<dbReference type="Proteomes" id="UP000012166">
    <property type="component" value="Unassembled WGS sequence"/>
</dbReference>
<feature type="binding site" evidence="13">
    <location>
        <position position="157"/>
    </location>
    <ligand>
        <name>(R)-pantoate</name>
        <dbReference type="ChEBI" id="CHEBI:15980"/>
    </ligand>
</feature>
<evidence type="ECO:0000256" key="5">
    <source>
        <dbReference type="ARBA" id="ARBA00014155"/>
    </source>
</evidence>
<comment type="catalytic activity">
    <reaction evidence="11 13">
        <text>(R)-pantoate + beta-alanine + ATP = (R)-pantothenate + AMP + diphosphate + H(+)</text>
        <dbReference type="Rhea" id="RHEA:10912"/>
        <dbReference type="ChEBI" id="CHEBI:15378"/>
        <dbReference type="ChEBI" id="CHEBI:15980"/>
        <dbReference type="ChEBI" id="CHEBI:29032"/>
        <dbReference type="ChEBI" id="CHEBI:30616"/>
        <dbReference type="ChEBI" id="CHEBI:33019"/>
        <dbReference type="ChEBI" id="CHEBI:57966"/>
        <dbReference type="ChEBI" id="CHEBI:456215"/>
        <dbReference type="EC" id="6.3.2.1"/>
    </reaction>
</comment>
<protein>
    <recommendedName>
        <fullName evidence="5 13">Pantothenate synthetase</fullName>
        <shortName evidence="13">PS</shortName>
        <ecNumber evidence="4 13">6.3.2.1</ecNumber>
    </recommendedName>
    <alternativeName>
        <fullName evidence="13">Pantoate--beta-alanine ligase</fullName>
    </alternativeName>
    <alternativeName>
        <fullName evidence="13">Pantoate-activating enzyme</fullName>
    </alternativeName>
</protein>
<evidence type="ECO:0000313" key="14">
    <source>
        <dbReference type="EMBL" id="EMN17074.1"/>
    </source>
</evidence>
<dbReference type="InterPro" id="IPR003721">
    <property type="entry name" value="Pantoate_ligase"/>
</dbReference>
<evidence type="ECO:0000256" key="7">
    <source>
        <dbReference type="ARBA" id="ARBA00022598"/>
    </source>
</evidence>
<dbReference type="GO" id="GO:0005524">
    <property type="term" value="F:ATP binding"/>
    <property type="evidence" value="ECO:0007669"/>
    <property type="project" value="UniProtKB-KW"/>
</dbReference>